<feature type="domain" description="Tyrosine specific protein phosphatases" evidence="6">
    <location>
        <begin position="108"/>
        <end position="168"/>
    </location>
</feature>
<comment type="caution">
    <text evidence="7">The sequence shown here is derived from an EMBL/GenBank/DDBJ whole genome shotgun (WGS) entry which is preliminary data.</text>
</comment>
<evidence type="ECO:0000313" key="8">
    <source>
        <dbReference type="Proteomes" id="UP001165060"/>
    </source>
</evidence>
<evidence type="ECO:0000256" key="2">
    <source>
        <dbReference type="ARBA" id="ARBA00013064"/>
    </source>
</evidence>
<dbReference type="EMBL" id="BRYB01000211">
    <property type="protein sequence ID" value="GMI25293.1"/>
    <property type="molecule type" value="Genomic_DNA"/>
</dbReference>
<sequence length="193" mass="21203">MSAEIDYAQEGRLLLERVNLQLDGKPERYANTNPLYQHPSGGTLFVGNCTASTSRPILDSLNITRVVYCQEGGEGAKPFMADPNFCYLDFPIGKWRSLVKRQPEAVLAFFTPLFQFVDEELAAGRSVLVHCLAGAHRAGTAGVSCLMHLLKIRAPEATRMAKTLRPAINPIGDFPALLDLLEKGMEQAGQQLE</sequence>
<dbReference type="PANTHER" id="PTHR10159">
    <property type="entry name" value="DUAL SPECIFICITY PROTEIN PHOSPHATASE"/>
    <property type="match status" value="1"/>
</dbReference>
<dbReference type="EC" id="3.1.3.48" evidence="2"/>
<organism evidence="7 8">
    <name type="scientific">Tetraparma gracilis</name>
    <dbReference type="NCBI Taxonomy" id="2962635"/>
    <lineage>
        <taxon>Eukaryota</taxon>
        <taxon>Sar</taxon>
        <taxon>Stramenopiles</taxon>
        <taxon>Ochrophyta</taxon>
        <taxon>Bolidophyceae</taxon>
        <taxon>Parmales</taxon>
        <taxon>Triparmaceae</taxon>
        <taxon>Tetraparma</taxon>
    </lineage>
</organism>
<accession>A0ABQ6MFJ7</accession>
<dbReference type="InterPro" id="IPR000340">
    <property type="entry name" value="Dual-sp_phosphatase_cat-dom"/>
</dbReference>
<dbReference type="Pfam" id="PF00782">
    <property type="entry name" value="DSPc"/>
    <property type="match status" value="1"/>
</dbReference>
<evidence type="ECO:0000256" key="3">
    <source>
        <dbReference type="ARBA" id="ARBA00022801"/>
    </source>
</evidence>
<evidence type="ECO:0000256" key="4">
    <source>
        <dbReference type="ARBA" id="ARBA00022912"/>
    </source>
</evidence>
<dbReference type="PROSITE" id="PS50054">
    <property type="entry name" value="TYR_PHOSPHATASE_DUAL"/>
    <property type="match status" value="1"/>
</dbReference>
<protein>
    <recommendedName>
        <fullName evidence="2">protein-tyrosine-phosphatase</fullName>
        <ecNumber evidence="2">3.1.3.48</ecNumber>
    </recommendedName>
</protein>
<dbReference type="Proteomes" id="UP001165060">
    <property type="component" value="Unassembled WGS sequence"/>
</dbReference>
<evidence type="ECO:0000313" key="7">
    <source>
        <dbReference type="EMBL" id="GMI25293.1"/>
    </source>
</evidence>
<evidence type="ECO:0000259" key="6">
    <source>
        <dbReference type="PROSITE" id="PS50056"/>
    </source>
</evidence>
<dbReference type="CDD" id="cd14498">
    <property type="entry name" value="DSP"/>
    <property type="match status" value="1"/>
</dbReference>
<dbReference type="InterPro" id="IPR029021">
    <property type="entry name" value="Prot-tyrosine_phosphatase-like"/>
</dbReference>
<keyword evidence="8" id="KW-1185">Reference proteome</keyword>
<evidence type="ECO:0000259" key="5">
    <source>
        <dbReference type="PROSITE" id="PS50054"/>
    </source>
</evidence>
<dbReference type="SUPFAM" id="SSF52799">
    <property type="entry name" value="(Phosphotyrosine protein) phosphatases II"/>
    <property type="match status" value="1"/>
</dbReference>
<dbReference type="PANTHER" id="PTHR10159:SF519">
    <property type="entry name" value="DUAL SPECIFICITY PROTEIN PHOSPHATASE MPK3"/>
    <property type="match status" value="1"/>
</dbReference>
<keyword evidence="3" id="KW-0378">Hydrolase</keyword>
<dbReference type="Gene3D" id="3.90.190.10">
    <property type="entry name" value="Protein tyrosine phosphatase superfamily"/>
    <property type="match status" value="1"/>
</dbReference>
<evidence type="ECO:0000256" key="1">
    <source>
        <dbReference type="ARBA" id="ARBA00008601"/>
    </source>
</evidence>
<comment type="similarity">
    <text evidence="1">Belongs to the protein-tyrosine phosphatase family. Non-receptor class dual specificity subfamily.</text>
</comment>
<dbReference type="PROSITE" id="PS50056">
    <property type="entry name" value="TYR_PHOSPHATASE_2"/>
    <property type="match status" value="1"/>
</dbReference>
<dbReference type="InterPro" id="IPR020422">
    <property type="entry name" value="TYR_PHOSPHATASE_DUAL_dom"/>
</dbReference>
<reference evidence="7 8" key="1">
    <citation type="journal article" date="2023" name="Commun. Biol.">
        <title>Genome analysis of Parmales, the sister group of diatoms, reveals the evolutionary specialization of diatoms from phago-mixotrophs to photoautotrophs.</title>
        <authorList>
            <person name="Ban H."/>
            <person name="Sato S."/>
            <person name="Yoshikawa S."/>
            <person name="Yamada K."/>
            <person name="Nakamura Y."/>
            <person name="Ichinomiya M."/>
            <person name="Sato N."/>
            <person name="Blanc-Mathieu R."/>
            <person name="Endo H."/>
            <person name="Kuwata A."/>
            <person name="Ogata H."/>
        </authorList>
    </citation>
    <scope>NUCLEOTIDE SEQUENCE [LARGE SCALE GENOMIC DNA]</scope>
</reference>
<proteinExistence type="inferred from homology"/>
<keyword evidence="4" id="KW-0904">Protein phosphatase</keyword>
<name>A0ABQ6MFJ7_9STRA</name>
<dbReference type="InterPro" id="IPR000387">
    <property type="entry name" value="Tyr_Pase_dom"/>
</dbReference>
<dbReference type="SMART" id="SM00195">
    <property type="entry name" value="DSPc"/>
    <property type="match status" value="1"/>
</dbReference>
<feature type="domain" description="Tyrosine-protein phosphatase" evidence="5">
    <location>
        <begin position="33"/>
        <end position="187"/>
    </location>
</feature>
<gene>
    <name evidence="7" type="ORF">TeGR_g12725</name>
</gene>